<dbReference type="SUPFAM" id="SSF53756">
    <property type="entry name" value="UDP-Glycosyltransferase/glycogen phosphorylase"/>
    <property type="match status" value="1"/>
</dbReference>
<dbReference type="InterPro" id="IPR001296">
    <property type="entry name" value="Glyco_trans_1"/>
</dbReference>
<dbReference type="PANTHER" id="PTHR45947:SF3">
    <property type="entry name" value="SULFOQUINOVOSYL TRANSFERASE SQD2"/>
    <property type="match status" value="1"/>
</dbReference>
<dbReference type="AlphaFoldDB" id="A0A840EST4"/>
<dbReference type="Pfam" id="PF13439">
    <property type="entry name" value="Glyco_transf_4"/>
    <property type="match status" value="1"/>
</dbReference>
<evidence type="ECO:0000259" key="1">
    <source>
        <dbReference type="Pfam" id="PF00534"/>
    </source>
</evidence>
<sequence>MNKLKILYISNGFLGLSKVHRVLCSAVDKIKIQQTVFAVNRKNKSQREDTELYFSVEGSKVIYSRFLRTYHKFLFRNKARFLYQDLTDQTNIENIDLIHATTLFTDGVLALKLYKKYNKRYIITIRNTDLNTFLKYRKDLYSLMHEILKNADKIIFISEAYRINLFEHNSIKKSKHLYYDKTIVISNGIDDFWLSNIYPKKQTSAFKILFVGRISKEKNLVRLINALLQLREVRQDIQLTIVGELGNDEKTVLPLIQKYSKFIEYTGSIKSKEKLLKIYRSHHIFAMPSLTETFGLVYIEALSQGLPVLFTENQGIDGVFQDGVVGEKVNAYSVDSIVSGLEKIILNYPQYNLSKIDFSRFDWIEIAKSYQKLYNEVLNR</sequence>
<evidence type="ECO:0000313" key="4">
    <source>
        <dbReference type="Proteomes" id="UP000553034"/>
    </source>
</evidence>
<protein>
    <submittedName>
        <fullName evidence="3">Glycosyltransferase involved in cell wall biosynthesis</fullName>
    </submittedName>
</protein>
<dbReference type="CDD" id="cd03801">
    <property type="entry name" value="GT4_PimA-like"/>
    <property type="match status" value="1"/>
</dbReference>
<gene>
    <name evidence="3" type="ORF">GGR32_002393</name>
</gene>
<dbReference type="InterPro" id="IPR028098">
    <property type="entry name" value="Glyco_trans_4-like_N"/>
</dbReference>
<comment type="caution">
    <text evidence="3">The sequence shown here is derived from an EMBL/GenBank/DDBJ whole genome shotgun (WGS) entry which is preliminary data.</text>
</comment>
<evidence type="ECO:0000259" key="2">
    <source>
        <dbReference type="Pfam" id="PF13439"/>
    </source>
</evidence>
<dbReference type="Proteomes" id="UP000553034">
    <property type="component" value="Unassembled WGS sequence"/>
</dbReference>
<keyword evidence="4" id="KW-1185">Reference proteome</keyword>
<name>A0A840EST4_9FLAO</name>
<feature type="domain" description="Glycosyl transferase family 1" evidence="1">
    <location>
        <begin position="202"/>
        <end position="350"/>
    </location>
</feature>
<dbReference type="EMBL" id="JACIFO010000017">
    <property type="protein sequence ID" value="MBB4120081.1"/>
    <property type="molecule type" value="Genomic_DNA"/>
</dbReference>
<accession>A0A840EST4</accession>
<dbReference type="Gene3D" id="3.40.50.2000">
    <property type="entry name" value="Glycogen Phosphorylase B"/>
    <property type="match status" value="2"/>
</dbReference>
<dbReference type="RefSeq" id="WP_183478415.1">
    <property type="nucleotide sequence ID" value="NZ_JACIFO010000017.1"/>
</dbReference>
<proteinExistence type="predicted"/>
<evidence type="ECO:0000313" key="3">
    <source>
        <dbReference type="EMBL" id="MBB4120081.1"/>
    </source>
</evidence>
<dbReference type="PANTHER" id="PTHR45947">
    <property type="entry name" value="SULFOQUINOVOSYL TRANSFERASE SQD2"/>
    <property type="match status" value="1"/>
</dbReference>
<keyword evidence="3" id="KW-0808">Transferase</keyword>
<dbReference type="GO" id="GO:0016757">
    <property type="term" value="F:glycosyltransferase activity"/>
    <property type="evidence" value="ECO:0007669"/>
    <property type="project" value="InterPro"/>
</dbReference>
<organism evidence="3 4">
    <name type="scientific">Mesonia hippocampi</name>
    <dbReference type="NCBI Taxonomy" id="1628250"/>
    <lineage>
        <taxon>Bacteria</taxon>
        <taxon>Pseudomonadati</taxon>
        <taxon>Bacteroidota</taxon>
        <taxon>Flavobacteriia</taxon>
        <taxon>Flavobacteriales</taxon>
        <taxon>Flavobacteriaceae</taxon>
        <taxon>Mesonia</taxon>
    </lineage>
</organism>
<dbReference type="InterPro" id="IPR050194">
    <property type="entry name" value="Glycosyltransferase_grp1"/>
</dbReference>
<feature type="domain" description="Glycosyltransferase subfamily 4-like N-terminal" evidence="2">
    <location>
        <begin position="23"/>
        <end position="190"/>
    </location>
</feature>
<reference evidence="3 4" key="1">
    <citation type="submission" date="2020-08" db="EMBL/GenBank/DDBJ databases">
        <title>Genomic Encyclopedia of Type Strains, Phase IV (KMG-IV): sequencing the most valuable type-strain genomes for metagenomic binning, comparative biology and taxonomic classification.</title>
        <authorList>
            <person name="Goeker M."/>
        </authorList>
    </citation>
    <scope>NUCLEOTIDE SEQUENCE [LARGE SCALE GENOMIC DNA]</scope>
    <source>
        <strain evidence="3 4">DSM 29568</strain>
    </source>
</reference>
<dbReference type="Pfam" id="PF00534">
    <property type="entry name" value="Glycos_transf_1"/>
    <property type="match status" value="1"/>
</dbReference>